<proteinExistence type="predicted"/>
<feature type="domain" description="ABM" evidence="1">
    <location>
        <begin position="39"/>
        <end position="132"/>
    </location>
</feature>
<dbReference type="GO" id="GO:0005829">
    <property type="term" value="C:cytosol"/>
    <property type="evidence" value="ECO:0007669"/>
    <property type="project" value="TreeGrafter"/>
</dbReference>
<sequence>MNYLINIPNILKTRSLVGKNIQFARNLETTTILRKMAPICVLVQVEIKPDMVDEFLSVIEQDAVESRKEPGCLSFDVLQDTEKENKFVFYEAYKDAEAAEFHKKTPHYDLWAQFKGKGGVLSQNVIKCSGKFLAQY</sequence>
<gene>
    <name evidence="2" type="ORF">ASTO00021_LOCUS16745</name>
</gene>
<dbReference type="AlphaFoldDB" id="A0A7S3PQ85"/>
<dbReference type="Pfam" id="PF03992">
    <property type="entry name" value="ABM"/>
    <property type="match status" value="1"/>
</dbReference>
<name>A0A7S3PQ85_9STRA</name>
<evidence type="ECO:0000313" key="2">
    <source>
        <dbReference type="EMBL" id="CAE0446754.1"/>
    </source>
</evidence>
<dbReference type="PROSITE" id="PS51725">
    <property type="entry name" value="ABM"/>
    <property type="match status" value="1"/>
</dbReference>
<dbReference type="SUPFAM" id="SSF54909">
    <property type="entry name" value="Dimeric alpha+beta barrel"/>
    <property type="match status" value="1"/>
</dbReference>
<accession>A0A7S3PQ85</accession>
<dbReference type="PANTHER" id="PTHR33336:SF1">
    <property type="entry name" value="(4S)-4-HYDROXY-5-PHOSPHONOOXYPENTANE-2,3-DIONE ISOMERASE"/>
    <property type="match status" value="1"/>
</dbReference>
<dbReference type="InterPro" id="IPR011008">
    <property type="entry name" value="Dimeric_a/b-barrel"/>
</dbReference>
<reference evidence="2" key="1">
    <citation type="submission" date="2021-01" db="EMBL/GenBank/DDBJ databases">
        <authorList>
            <person name="Corre E."/>
            <person name="Pelletier E."/>
            <person name="Niang G."/>
            <person name="Scheremetjew M."/>
            <person name="Finn R."/>
            <person name="Kale V."/>
            <person name="Holt S."/>
            <person name="Cochrane G."/>
            <person name="Meng A."/>
            <person name="Brown T."/>
            <person name="Cohen L."/>
        </authorList>
    </citation>
    <scope>NUCLEOTIDE SEQUENCE</scope>
    <source>
        <strain evidence="2">GSBS06</strain>
    </source>
</reference>
<dbReference type="InterPro" id="IPR050744">
    <property type="entry name" value="AI-2_Isomerase_LsrG"/>
</dbReference>
<protein>
    <recommendedName>
        <fullName evidence="1">ABM domain-containing protein</fullName>
    </recommendedName>
</protein>
<dbReference type="EMBL" id="HBIN01021830">
    <property type="protein sequence ID" value="CAE0446754.1"/>
    <property type="molecule type" value="Transcribed_RNA"/>
</dbReference>
<organism evidence="2">
    <name type="scientific">Aplanochytrium stocchinoi</name>
    <dbReference type="NCBI Taxonomy" id="215587"/>
    <lineage>
        <taxon>Eukaryota</taxon>
        <taxon>Sar</taxon>
        <taxon>Stramenopiles</taxon>
        <taxon>Bigyra</taxon>
        <taxon>Labyrinthulomycetes</taxon>
        <taxon>Thraustochytrida</taxon>
        <taxon>Thraustochytriidae</taxon>
        <taxon>Aplanochytrium</taxon>
    </lineage>
</organism>
<dbReference type="InterPro" id="IPR007138">
    <property type="entry name" value="ABM_dom"/>
</dbReference>
<dbReference type="Gene3D" id="3.30.70.100">
    <property type="match status" value="1"/>
</dbReference>
<evidence type="ECO:0000259" key="1">
    <source>
        <dbReference type="PROSITE" id="PS51725"/>
    </source>
</evidence>
<dbReference type="GO" id="GO:0016491">
    <property type="term" value="F:oxidoreductase activity"/>
    <property type="evidence" value="ECO:0007669"/>
    <property type="project" value="TreeGrafter"/>
</dbReference>
<dbReference type="PANTHER" id="PTHR33336">
    <property type="entry name" value="QUINOL MONOOXYGENASE YGIN-RELATED"/>
    <property type="match status" value="1"/>
</dbReference>